<gene>
    <name evidence="1" type="ORF">C7B43_14120</name>
</gene>
<name>A0A2T2WVS5_9FIRM</name>
<evidence type="ECO:0000313" key="2">
    <source>
        <dbReference type="Proteomes" id="UP000242699"/>
    </source>
</evidence>
<sequence length="487" mass="56127">MNSSISSAALTAADFNQSLTGFANTLRRHHFIVTTDDLVTAEMACAILKPHSLLEFYLTIHPCLVKSSAQDDLFRKQFWEYFSPRNDTRAEEATGQWAMTLEPAIFHSATPSPQKALSKSWKHALLQRLANGPRQLASFEAFLEGHYQNSAILVFRHPLTQQDKTWIVRHLAALARQQIINPENWPNVEEVLQRYRRLIEVVERLSPSSFRSVRRNRDNGYFHQPEHLSSSDILHLSTQEWNAPLAPLPDTYRDTLTAAIHSLAKHLQGDFSRGHEIRRKHLVFNYRQTIKRSLATFGEPAILIKTARPRRIRRIVTLCDISGSVQSVSSLFLAFLYGLHQIFEGRIRHFAFVSSADEITRHFAGQGYHQLIYQVLNHASIDYQGFSDYGALWKQMTRVYASVFDDNPIVFVLGDARSNRYPPEVDRFRAISRRVHAIYWLNPEPRSQWNLGDSSVARYKPYARFVEIARFNQLVDFLQKLPGMVIL</sequence>
<dbReference type="AlphaFoldDB" id="A0A2T2WVS5"/>
<accession>A0A2T2WVS5</accession>
<dbReference type="PANTHER" id="PTHR39338:SF5">
    <property type="entry name" value="BLR6139 PROTEIN"/>
    <property type="match status" value="1"/>
</dbReference>
<proteinExistence type="predicted"/>
<protein>
    <recommendedName>
        <fullName evidence="3">VWA containing CoxE family protein</fullName>
    </recommendedName>
</protein>
<reference evidence="1 2" key="1">
    <citation type="journal article" date="2014" name="BMC Genomics">
        <title>Comparison of environmental and isolate Sulfobacillus genomes reveals diverse carbon, sulfur, nitrogen, and hydrogen metabolisms.</title>
        <authorList>
            <person name="Justice N.B."/>
            <person name="Norman A."/>
            <person name="Brown C.T."/>
            <person name="Singh A."/>
            <person name="Thomas B.C."/>
            <person name="Banfield J.F."/>
        </authorList>
    </citation>
    <scope>NUCLEOTIDE SEQUENCE [LARGE SCALE GENOMIC DNA]</scope>
    <source>
        <strain evidence="1">AMDSBA1</strain>
    </source>
</reference>
<dbReference type="InterPro" id="IPR008912">
    <property type="entry name" value="Uncharacterised_CoxE"/>
</dbReference>
<dbReference type="Proteomes" id="UP000242699">
    <property type="component" value="Unassembled WGS sequence"/>
</dbReference>
<comment type="caution">
    <text evidence="1">The sequence shown here is derived from an EMBL/GenBank/DDBJ whole genome shotgun (WGS) entry which is preliminary data.</text>
</comment>
<dbReference type="PANTHER" id="PTHR39338">
    <property type="entry name" value="BLL5662 PROTEIN-RELATED"/>
    <property type="match status" value="1"/>
</dbReference>
<dbReference type="EMBL" id="PXYT01000037">
    <property type="protein sequence ID" value="PSR26338.1"/>
    <property type="molecule type" value="Genomic_DNA"/>
</dbReference>
<evidence type="ECO:0000313" key="1">
    <source>
        <dbReference type="EMBL" id="PSR26338.1"/>
    </source>
</evidence>
<organism evidence="1 2">
    <name type="scientific">Sulfobacillus benefaciens</name>
    <dbReference type="NCBI Taxonomy" id="453960"/>
    <lineage>
        <taxon>Bacteria</taxon>
        <taxon>Bacillati</taxon>
        <taxon>Bacillota</taxon>
        <taxon>Clostridia</taxon>
        <taxon>Eubacteriales</taxon>
        <taxon>Clostridiales Family XVII. Incertae Sedis</taxon>
        <taxon>Sulfobacillus</taxon>
    </lineage>
</organism>
<dbReference type="Pfam" id="PF05762">
    <property type="entry name" value="VWA_CoxE"/>
    <property type="match status" value="1"/>
</dbReference>
<evidence type="ECO:0008006" key="3">
    <source>
        <dbReference type="Google" id="ProtNLM"/>
    </source>
</evidence>